<protein>
    <submittedName>
        <fullName evidence="5">70 kDa peptidyl-prolyl isomerase-like</fullName>
    </submittedName>
</protein>
<dbReference type="Pfam" id="PF21603">
    <property type="entry name" value="Bdbt-like_TPR"/>
    <property type="match status" value="1"/>
</dbReference>
<gene>
    <name evidence="5" type="primary">LOC108623888</name>
</gene>
<dbReference type="PROSITE" id="PS50005">
    <property type="entry name" value="TPR"/>
    <property type="match status" value="1"/>
</dbReference>
<dbReference type="InterPro" id="IPR040478">
    <property type="entry name" value="FKBP_N_2"/>
</dbReference>
<accession>A0AAJ7IVH9</accession>
<dbReference type="Proteomes" id="UP000694925">
    <property type="component" value="Unplaced"/>
</dbReference>
<dbReference type="InterPro" id="IPR011990">
    <property type="entry name" value="TPR-like_helical_dom_sf"/>
</dbReference>
<evidence type="ECO:0000259" key="3">
    <source>
        <dbReference type="Pfam" id="PF21603"/>
    </source>
</evidence>
<dbReference type="RefSeq" id="XP_017878230.1">
    <property type="nucleotide sequence ID" value="XM_018022741.2"/>
</dbReference>
<dbReference type="KEGG" id="ccal:108623888"/>
<organism evidence="4 5">
    <name type="scientific">Ceratina calcarata</name>
    <dbReference type="NCBI Taxonomy" id="156304"/>
    <lineage>
        <taxon>Eukaryota</taxon>
        <taxon>Metazoa</taxon>
        <taxon>Ecdysozoa</taxon>
        <taxon>Arthropoda</taxon>
        <taxon>Hexapoda</taxon>
        <taxon>Insecta</taxon>
        <taxon>Pterygota</taxon>
        <taxon>Neoptera</taxon>
        <taxon>Endopterygota</taxon>
        <taxon>Hymenoptera</taxon>
        <taxon>Apocrita</taxon>
        <taxon>Aculeata</taxon>
        <taxon>Apoidea</taxon>
        <taxon>Anthophila</taxon>
        <taxon>Apidae</taxon>
        <taxon>Ceratina</taxon>
        <taxon>Zadontomerus</taxon>
    </lineage>
</organism>
<evidence type="ECO:0000313" key="5">
    <source>
        <dbReference type="RefSeq" id="XP_017878230.1"/>
    </source>
</evidence>
<dbReference type="InterPro" id="IPR050754">
    <property type="entry name" value="FKBP4/5/8-like"/>
</dbReference>
<keyword evidence="1" id="KW-0802">TPR repeat</keyword>
<reference evidence="5" key="1">
    <citation type="submission" date="2025-08" db="UniProtKB">
        <authorList>
            <consortium name="RefSeq"/>
        </authorList>
    </citation>
    <scope>IDENTIFICATION</scope>
    <source>
        <tissue evidence="5">Whole body</tissue>
    </source>
</reference>
<feature type="repeat" description="TPR" evidence="1">
    <location>
        <begin position="225"/>
        <end position="258"/>
    </location>
</feature>
<name>A0AAJ7IVH9_9HYME</name>
<dbReference type="SMART" id="SM00028">
    <property type="entry name" value="TPR"/>
    <property type="match status" value="2"/>
</dbReference>
<feature type="domain" description="BDBT FKBP like N-terminal" evidence="2">
    <location>
        <begin position="6"/>
        <end position="120"/>
    </location>
</feature>
<evidence type="ECO:0000256" key="1">
    <source>
        <dbReference type="PROSITE-ProRule" id="PRU00339"/>
    </source>
</evidence>
<sequence>MLLLTWESADKVVRKDIIKPGIFSKTATECARCNIIIENIEVDNRSTQDKNEKLNSNVLDGLNEKSLIIGEADNEIDRQIERALQMMLVLEKSLITIRVPSEDIDKHSIIKAQITMNHIEPHKPIWEWTPEEKYQIASRYKETGVQLFKEQRWVDAFYRFSKACKILITLEPIADLELDKKLENDINNLRLQLYNNMAGCHLKRKNYEYTVSLCTKVLDKEINNVKALYRRGVAYGNLKNIERAFLDLRNAFNLEPHNPTIKQQYLIYDAKCQEANKKCDDMIRRMFKA</sequence>
<dbReference type="SUPFAM" id="SSF48452">
    <property type="entry name" value="TPR-like"/>
    <property type="match status" value="1"/>
</dbReference>
<evidence type="ECO:0000313" key="4">
    <source>
        <dbReference type="Proteomes" id="UP000694925"/>
    </source>
</evidence>
<feature type="domain" description="Bride of doubletime-like TPR" evidence="3">
    <location>
        <begin position="131"/>
        <end position="210"/>
    </location>
</feature>
<keyword evidence="4" id="KW-1185">Reference proteome</keyword>
<dbReference type="GeneID" id="108623888"/>
<dbReference type="Gene3D" id="2.40.30.320">
    <property type="match status" value="1"/>
</dbReference>
<proteinExistence type="predicted"/>
<dbReference type="InterPro" id="IPR019734">
    <property type="entry name" value="TPR_rpt"/>
</dbReference>
<dbReference type="AlphaFoldDB" id="A0AAJ7IVH9"/>
<dbReference type="PANTHER" id="PTHR46512">
    <property type="entry name" value="PEPTIDYLPROLYL ISOMERASE"/>
    <property type="match status" value="1"/>
</dbReference>
<dbReference type="Gene3D" id="1.25.40.10">
    <property type="entry name" value="Tetratricopeptide repeat domain"/>
    <property type="match status" value="1"/>
</dbReference>
<dbReference type="InterPro" id="IPR048919">
    <property type="entry name" value="Bdbt-like_TPR"/>
</dbReference>
<dbReference type="PANTHER" id="PTHR46512:SF10">
    <property type="entry name" value="FK506-BINDING PROTEIN-LIKE"/>
    <property type="match status" value="1"/>
</dbReference>
<dbReference type="Pfam" id="PF18023">
    <property type="entry name" value="FKBP_N_2"/>
    <property type="match status" value="1"/>
</dbReference>
<evidence type="ECO:0000259" key="2">
    <source>
        <dbReference type="Pfam" id="PF18023"/>
    </source>
</evidence>